<evidence type="ECO:0000256" key="1">
    <source>
        <dbReference type="ARBA" id="ARBA00022490"/>
    </source>
</evidence>
<evidence type="ECO:0000256" key="2">
    <source>
        <dbReference type="ARBA" id="ARBA00022722"/>
    </source>
</evidence>
<keyword evidence="4 5" id="KW-0269">Exonuclease</keyword>
<dbReference type="Pfam" id="PF13742">
    <property type="entry name" value="tRNA_anti_2"/>
    <property type="match status" value="1"/>
</dbReference>
<dbReference type="OrthoDB" id="9802795at2"/>
<name>A0A3M0A980_9GAMM</name>
<comment type="subunit">
    <text evidence="5">Heterooligomer composed of large and small subunits.</text>
</comment>
<comment type="caution">
    <text evidence="10">The sequence shown here is derived from an EMBL/GenBank/DDBJ whole genome shotgun (WGS) entry which is preliminary data.</text>
</comment>
<dbReference type="PANTHER" id="PTHR30008:SF0">
    <property type="entry name" value="EXODEOXYRIBONUCLEASE 7 LARGE SUBUNIT"/>
    <property type="match status" value="1"/>
</dbReference>
<reference evidence="10 11" key="1">
    <citation type="submission" date="2018-10" db="EMBL/GenBank/DDBJ databases">
        <title>Genomic Encyclopedia of Type Strains, Phase IV (KMG-IV): sequencing the most valuable type-strain genomes for metagenomic binning, comparative biology and taxonomic classification.</title>
        <authorList>
            <person name="Goeker M."/>
        </authorList>
    </citation>
    <scope>NUCLEOTIDE SEQUENCE [LARGE SCALE GENOMIC DNA]</scope>
    <source>
        <strain evidence="10 11">DSM 25080</strain>
    </source>
</reference>
<dbReference type="GO" id="GO:0006308">
    <property type="term" value="P:DNA catabolic process"/>
    <property type="evidence" value="ECO:0007669"/>
    <property type="project" value="UniProtKB-UniRule"/>
</dbReference>
<dbReference type="GO" id="GO:0008855">
    <property type="term" value="F:exodeoxyribonuclease VII activity"/>
    <property type="evidence" value="ECO:0007669"/>
    <property type="project" value="UniProtKB-UniRule"/>
</dbReference>
<gene>
    <name evidence="5" type="primary">xseA</name>
    <name evidence="10" type="ORF">DFR27_1818</name>
</gene>
<evidence type="ECO:0000256" key="5">
    <source>
        <dbReference type="HAMAP-Rule" id="MF_00378"/>
    </source>
</evidence>
<keyword evidence="3 5" id="KW-0378">Hydrolase</keyword>
<evidence type="ECO:0000256" key="7">
    <source>
        <dbReference type="SAM" id="Coils"/>
    </source>
</evidence>
<proteinExistence type="inferred from homology"/>
<dbReference type="InterPro" id="IPR020579">
    <property type="entry name" value="Exonuc_VII_lsu_C"/>
</dbReference>
<keyword evidence="11" id="KW-1185">Reference proteome</keyword>
<evidence type="ECO:0000256" key="3">
    <source>
        <dbReference type="ARBA" id="ARBA00022801"/>
    </source>
</evidence>
<accession>A0A3M0A980</accession>
<dbReference type="Pfam" id="PF02601">
    <property type="entry name" value="Exonuc_VII_L"/>
    <property type="match status" value="1"/>
</dbReference>
<feature type="coiled-coil region" evidence="7">
    <location>
        <begin position="328"/>
        <end position="383"/>
    </location>
</feature>
<evidence type="ECO:0000313" key="11">
    <source>
        <dbReference type="Proteomes" id="UP000267187"/>
    </source>
</evidence>
<evidence type="ECO:0000313" key="10">
    <source>
        <dbReference type="EMBL" id="RMA79378.1"/>
    </source>
</evidence>
<evidence type="ECO:0000259" key="8">
    <source>
        <dbReference type="Pfam" id="PF02601"/>
    </source>
</evidence>
<comment type="subcellular location">
    <subcellularLocation>
        <location evidence="5 6">Cytoplasm</location>
    </subcellularLocation>
</comment>
<keyword evidence="7" id="KW-0175">Coiled coil</keyword>
<dbReference type="CDD" id="cd04489">
    <property type="entry name" value="ExoVII_LU_OBF"/>
    <property type="match status" value="1"/>
</dbReference>
<dbReference type="InterPro" id="IPR003753">
    <property type="entry name" value="Exonuc_VII_L"/>
</dbReference>
<protein>
    <recommendedName>
        <fullName evidence="5">Exodeoxyribonuclease 7 large subunit</fullName>
        <ecNumber evidence="5">3.1.11.6</ecNumber>
    </recommendedName>
    <alternativeName>
        <fullName evidence="5">Exodeoxyribonuclease VII large subunit</fullName>
        <shortName evidence="5">Exonuclease VII large subunit</shortName>
    </alternativeName>
</protein>
<dbReference type="GO" id="GO:0003676">
    <property type="term" value="F:nucleic acid binding"/>
    <property type="evidence" value="ECO:0007669"/>
    <property type="project" value="InterPro"/>
</dbReference>
<evidence type="ECO:0000259" key="9">
    <source>
        <dbReference type="Pfam" id="PF13742"/>
    </source>
</evidence>
<feature type="domain" description="OB-fold nucleic acid binding" evidence="9">
    <location>
        <begin position="13"/>
        <end position="106"/>
    </location>
</feature>
<dbReference type="RefSeq" id="WP_121877135.1">
    <property type="nucleotide sequence ID" value="NZ_REFJ01000004.1"/>
</dbReference>
<comment type="function">
    <text evidence="5">Bidirectionally degrades single-stranded DNA into large acid-insoluble oligonucleotides, which are then degraded further into small acid-soluble oligonucleotides.</text>
</comment>
<sequence length="487" mass="54427">MHNLPPSEQRQIFTVAQLNNFAKQTLEANLPTMWVEGELSNVTIAASGHWYFTLKDARAQVRCAMFKGRNLRVQLRPTNGQKVLVCGRVSLYEGRGDYQLLVDHMEDAGLGALQRQLDELKAKLQNEGLFNPEFKQPIPTQPKHIGVITSPKGAAIHDILKVLKARCPAIPVTIIPTVVQGSEAPAAIVDAIAKAERSGLFDVLIVGRGGGSLEDLWAFNDERVARAIFSAETPIIAAVGHESDVSIADLVADLRAATPSQAAELASPDQGHWFRQIQQLSQRLHIALVRIGKQNKQQFRQLEQRLRSPERLLQQFAQTVDTLDYRLQQQLRVKLSESQQRLNLLKQRLRHPGERLTNQRTTIEALERRLIRAQQTLINTKTQSLRTLPLSNSLLVSNLNNSHRRADQAQQSLIQNAQHLLQKKRDRWTLLGSTLNSVSPLATLERGYSVVLSEDGKVITAAAELNSGDEVELRFHNGRRSAIIADE</sequence>
<dbReference type="NCBIfam" id="TIGR00237">
    <property type="entry name" value="xseA"/>
    <property type="match status" value="1"/>
</dbReference>
<dbReference type="EMBL" id="REFJ01000004">
    <property type="protein sequence ID" value="RMA79378.1"/>
    <property type="molecule type" value="Genomic_DNA"/>
</dbReference>
<dbReference type="Proteomes" id="UP000267187">
    <property type="component" value="Unassembled WGS sequence"/>
</dbReference>
<evidence type="ECO:0000256" key="6">
    <source>
        <dbReference type="RuleBase" id="RU004355"/>
    </source>
</evidence>
<dbReference type="HAMAP" id="MF_00378">
    <property type="entry name" value="Exonuc_7_L"/>
    <property type="match status" value="1"/>
</dbReference>
<dbReference type="EC" id="3.1.11.6" evidence="5"/>
<dbReference type="AlphaFoldDB" id="A0A3M0A980"/>
<organism evidence="10 11">
    <name type="scientific">Umboniibacter marinipuniceus</name>
    <dbReference type="NCBI Taxonomy" id="569599"/>
    <lineage>
        <taxon>Bacteria</taxon>
        <taxon>Pseudomonadati</taxon>
        <taxon>Pseudomonadota</taxon>
        <taxon>Gammaproteobacteria</taxon>
        <taxon>Cellvibrionales</taxon>
        <taxon>Cellvibrionaceae</taxon>
        <taxon>Umboniibacter</taxon>
    </lineage>
</organism>
<keyword evidence="2 5" id="KW-0540">Nuclease</keyword>
<comment type="similarity">
    <text evidence="5 6">Belongs to the XseA family.</text>
</comment>
<evidence type="ECO:0000256" key="4">
    <source>
        <dbReference type="ARBA" id="ARBA00022839"/>
    </source>
</evidence>
<feature type="domain" description="Exonuclease VII large subunit C-terminal" evidence="8">
    <location>
        <begin position="129"/>
        <end position="388"/>
    </location>
</feature>
<dbReference type="PANTHER" id="PTHR30008">
    <property type="entry name" value="EXODEOXYRIBONUCLEASE 7 LARGE SUBUNIT"/>
    <property type="match status" value="1"/>
</dbReference>
<dbReference type="InterPro" id="IPR025824">
    <property type="entry name" value="OB-fold_nuc-bd_dom"/>
</dbReference>
<dbReference type="GO" id="GO:0009318">
    <property type="term" value="C:exodeoxyribonuclease VII complex"/>
    <property type="evidence" value="ECO:0007669"/>
    <property type="project" value="UniProtKB-UniRule"/>
</dbReference>
<dbReference type="GO" id="GO:0005737">
    <property type="term" value="C:cytoplasm"/>
    <property type="evidence" value="ECO:0007669"/>
    <property type="project" value="UniProtKB-SubCell"/>
</dbReference>
<keyword evidence="1 5" id="KW-0963">Cytoplasm</keyword>
<comment type="catalytic activity">
    <reaction evidence="5 6">
        <text>Exonucleolytic cleavage in either 5'- to 3'- or 3'- to 5'-direction to yield nucleoside 5'-phosphates.</text>
        <dbReference type="EC" id="3.1.11.6"/>
    </reaction>
</comment>